<evidence type="ECO:0008006" key="3">
    <source>
        <dbReference type="Google" id="ProtNLM"/>
    </source>
</evidence>
<dbReference type="AlphaFoldDB" id="A0A375AEM0"/>
<keyword evidence="2" id="KW-1185">Reference proteome</keyword>
<dbReference type="Proteomes" id="UP000294820">
    <property type="component" value="Chromosome 1"/>
</dbReference>
<name>A0A375AEM0_9GAMM</name>
<dbReference type="RefSeq" id="WP_035344095.1">
    <property type="nucleotide sequence ID" value="NZ_LT615367.1"/>
</dbReference>
<dbReference type="PANTHER" id="PTHR38009:SF1">
    <property type="entry name" value="CONSERVED HYPOTHETICAL PHAGE TAIL PROTEIN"/>
    <property type="match status" value="1"/>
</dbReference>
<proteinExistence type="predicted"/>
<evidence type="ECO:0000313" key="1">
    <source>
        <dbReference type="EMBL" id="SLM64542.1"/>
    </source>
</evidence>
<dbReference type="KEGG" id="daq:DAQ1742_03748"/>
<reference evidence="1 2" key="1">
    <citation type="submission" date="2016-09" db="EMBL/GenBank/DDBJ databases">
        <authorList>
            <person name="Reverchon S."/>
            <person name="Nasser W."/>
            <person name="Leonard S."/>
            <person name="Brochier C."/>
            <person name="Duprey A."/>
        </authorList>
    </citation>
    <scope>NUCLEOTIDE SEQUENCE [LARGE SCALE GENOMIC DNA]</scope>
    <source>
        <strain evidence="1 2">174/2</strain>
    </source>
</reference>
<accession>A0A375AEM0</accession>
<evidence type="ECO:0000313" key="2">
    <source>
        <dbReference type="Proteomes" id="UP000294820"/>
    </source>
</evidence>
<dbReference type="GO" id="GO:0005198">
    <property type="term" value="F:structural molecule activity"/>
    <property type="evidence" value="ECO:0007669"/>
    <property type="project" value="InterPro"/>
</dbReference>
<sequence length="152" mass="17369">MQKTSTQNEWPLPAFYFRVSIDNGSDDQAFEEISGIETHLETQPFIEGGGNSVYHLPVGIRQQPLRLRRGLTAANSLLVRWCKSCLEGQLNQAIITKDLSISLLNEQGDPLRTWLFYNAYPISWQVGRFHASRNEVAVEEIVLCFSRSKRKQ</sequence>
<dbReference type="InterPro" id="IPR010667">
    <property type="entry name" value="Phage_T4_Gp19"/>
</dbReference>
<dbReference type="NCBIfam" id="TIGR02241">
    <property type="entry name" value="conserved hypothetical phage tail region protein"/>
    <property type="match status" value="1"/>
</dbReference>
<dbReference type="EMBL" id="LT615367">
    <property type="protein sequence ID" value="SLM64542.1"/>
    <property type="molecule type" value="Genomic_DNA"/>
</dbReference>
<dbReference type="InterPro" id="IPR011747">
    <property type="entry name" value="CHP02241"/>
</dbReference>
<protein>
    <recommendedName>
        <fullName evidence="3">Phage tail protein</fullName>
    </recommendedName>
</protein>
<gene>
    <name evidence="1" type="ORF">DAQ1742_03748</name>
</gene>
<dbReference type="PANTHER" id="PTHR38009">
    <property type="entry name" value="CONSERVED HYPOTHETICAL PHAGE TAIL PROTEIN"/>
    <property type="match status" value="1"/>
</dbReference>
<dbReference type="Pfam" id="PF06841">
    <property type="entry name" value="Phage_T4_gp19"/>
    <property type="match status" value="1"/>
</dbReference>
<organism evidence="1 2">
    <name type="scientific">Dickeya aquatica</name>
    <dbReference type="NCBI Taxonomy" id="1401087"/>
    <lineage>
        <taxon>Bacteria</taxon>
        <taxon>Pseudomonadati</taxon>
        <taxon>Pseudomonadota</taxon>
        <taxon>Gammaproteobacteria</taxon>
        <taxon>Enterobacterales</taxon>
        <taxon>Pectobacteriaceae</taxon>
        <taxon>Dickeya</taxon>
    </lineage>
</organism>